<dbReference type="OrthoDB" id="1934703at2759"/>
<dbReference type="AlphaFoldDB" id="A0A371EF92"/>
<comment type="caution">
    <text evidence="1">The sequence shown here is derived from an EMBL/GenBank/DDBJ whole genome shotgun (WGS) entry which is preliminary data.</text>
</comment>
<evidence type="ECO:0000313" key="2">
    <source>
        <dbReference type="Proteomes" id="UP000257109"/>
    </source>
</evidence>
<name>A0A371EF92_MUCPR</name>
<protein>
    <submittedName>
        <fullName evidence="1">Uncharacterized protein</fullName>
    </submittedName>
</protein>
<reference evidence="1" key="1">
    <citation type="submission" date="2018-05" db="EMBL/GenBank/DDBJ databases">
        <title>Draft genome of Mucuna pruriens seed.</title>
        <authorList>
            <person name="Nnadi N.E."/>
            <person name="Vos R."/>
            <person name="Hasami M.H."/>
            <person name="Devisetty U.K."/>
            <person name="Aguiy J.C."/>
        </authorList>
    </citation>
    <scope>NUCLEOTIDE SEQUENCE [LARGE SCALE GENOMIC DNA]</scope>
    <source>
        <strain evidence="1">JCA_2017</strain>
    </source>
</reference>
<sequence>MIDRIGKVQLHRPLHAVSHFLNFEFFYKNPRLDLDAEVMADLYSCNERSSEDEEMVDRILNELSTYKREESFFGLKLAIRQRSTSAPLQHFDTCDIIDLILVDDIDGSNEWLVEEMGGDDEDVEDDLYQSGYDP</sequence>
<dbReference type="EMBL" id="QJKJ01014282">
    <property type="protein sequence ID" value="RDX64649.1"/>
    <property type="molecule type" value="Genomic_DNA"/>
</dbReference>
<organism evidence="1 2">
    <name type="scientific">Mucuna pruriens</name>
    <name type="common">Velvet bean</name>
    <name type="synonym">Dolichos pruriens</name>
    <dbReference type="NCBI Taxonomy" id="157652"/>
    <lineage>
        <taxon>Eukaryota</taxon>
        <taxon>Viridiplantae</taxon>
        <taxon>Streptophyta</taxon>
        <taxon>Embryophyta</taxon>
        <taxon>Tracheophyta</taxon>
        <taxon>Spermatophyta</taxon>
        <taxon>Magnoliopsida</taxon>
        <taxon>eudicotyledons</taxon>
        <taxon>Gunneridae</taxon>
        <taxon>Pentapetalae</taxon>
        <taxon>rosids</taxon>
        <taxon>fabids</taxon>
        <taxon>Fabales</taxon>
        <taxon>Fabaceae</taxon>
        <taxon>Papilionoideae</taxon>
        <taxon>50 kb inversion clade</taxon>
        <taxon>NPAAA clade</taxon>
        <taxon>indigoferoid/millettioid clade</taxon>
        <taxon>Phaseoleae</taxon>
        <taxon>Mucuna</taxon>
    </lineage>
</organism>
<proteinExistence type="predicted"/>
<accession>A0A371EF92</accession>
<dbReference type="Proteomes" id="UP000257109">
    <property type="component" value="Unassembled WGS sequence"/>
</dbReference>
<keyword evidence="2" id="KW-1185">Reference proteome</keyword>
<feature type="non-terminal residue" evidence="1">
    <location>
        <position position="1"/>
    </location>
</feature>
<evidence type="ECO:0000313" key="1">
    <source>
        <dbReference type="EMBL" id="RDX64649.1"/>
    </source>
</evidence>
<gene>
    <name evidence="1" type="ORF">CR513_56771</name>
</gene>